<dbReference type="EMBL" id="JACHGW010000001">
    <property type="protein sequence ID" value="MBB6049278.1"/>
    <property type="molecule type" value="Genomic_DNA"/>
</dbReference>
<dbReference type="InterPro" id="IPR029044">
    <property type="entry name" value="Nucleotide-diphossugar_trans"/>
</dbReference>
<feature type="transmembrane region" description="Helical" evidence="1">
    <location>
        <begin position="250"/>
        <end position="270"/>
    </location>
</feature>
<dbReference type="Gene3D" id="3.90.550.10">
    <property type="entry name" value="Spore Coat Polysaccharide Biosynthesis Protein SpsA, Chain A"/>
    <property type="match status" value="1"/>
</dbReference>
<keyword evidence="1" id="KW-1133">Transmembrane helix</keyword>
<dbReference type="CDD" id="cd00761">
    <property type="entry name" value="Glyco_tranf_GTA_type"/>
    <property type="match status" value="1"/>
</dbReference>
<dbReference type="InterPro" id="IPR001173">
    <property type="entry name" value="Glyco_trans_2-like"/>
</dbReference>
<comment type="caution">
    <text evidence="3">The sequence shown here is derived from an EMBL/GenBank/DDBJ whole genome shotgun (WGS) entry which is preliminary data.</text>
</comment>
<keyword evidence="4" id="KW-1185">Reference proteome</keyword>
<feature type="domain" description="Glycosyltransferase 2-like" evidence="2">
    <location>
        <begin position="2"/>
        <end position="111"/>
    </location>
</feature>
<evidence type="ECO:0000313" key="4">
    <source>
        <dbReference type="Proteomes" id="UP000520814"/>
    </source>
</evidence>
<dbReference type="RefSeq" id="WP_184192889.1">
    <property type="nucleotide sequence ID" value="NZ_JACHGW010000001.1"/>
</dbReference>
<organism evidence="3 4">
    <name type="scientific">Armatimonas rosea</name>
    <dbReference type="NCBI Taxonomy" id="685828"/>
    <lineage>
        <taxon>Bacteria</taxon>
        <taxon>Bacillati</taxon>
        <taxon>Armatimonadota</taxon>
        <taxon>Armatimonadia</taxon>
        <taxon>Armatimonadales</taxon>
        <taxon>Armatimonadaceae</taxon>
        <taxon>Armatimonas</taxon>
    </lineage>
</organism>
<dbReference type="SUPFAM" id="SSF53448">
    <property type="entry name" value="Nucleotide-diphospho-sugar transferases"/>
    <property type="match status" value="1"/>
</dbReference>
<dbReference type="PANTHER" id="PTHR43685">
    <property type="entry name" value="GLYCOSYLTRANSFERASE"/>
    <property type="match status" value="1"/>
</dbReference>
<evidence type="ECO:0000313" key="3">
    <source>
        <dbReference type="EMBL" id="MBB6049278.1"/>
    </source>
</evidence>
<dbReference type="InterPro" id="IPR050834">
    <property type="entry name" value="Glycosyltransf_2"/>
</dbReference>
<keyword evidence="3" id="KW-0808">Transferase</keyword>
<sequence length="281" mass="32053">MIIPAYNAAEYIEKAINSVLEQTYPAAEIFVIDDGSSDNTAEVVSKYPPPVYLLRQENGGPASARNHGARHATGDWLAFLDADDTWLPEKLEKQIPLTEDPQVVLVHCCSKPIDSPITFETLWQCNQIINSTVLVRRLSFENVGGFNEDRTLIGVEDYNLWLRLLSLGSFTQIPYLLINYTPSHNSLSSQTERFVKAEIRNIEIISQILPISKNQILKKHVDVLMTYGKIFVNMRDQKKARILFKSALDMQISATLIAWWLITFIPTHFLDIRRHIRTIKA</sequence>
<dbReference type="Proteomes" id="UP000520814">
    <property type="component" value="Unassembled WGS sequence"/>
</dbReference>
<evidence type="ECO:0000259" key="2">
    <source>
        <dbReference type="Pfam" id="PF00535"/>
    </source>
</evidence>
<gene>
    <name evidence="3" type="ORF">HNQ39_001040</name>
</gene>
<dbReference type="Pfam" id="PF00535">
    <property type="entry name" value="Glycos_transf_2"/>
    <property type="match status" value="1"/>
</dbReference>
<proteinExistence type="predicted"/>
<protein>
    <submittedName>
        <fullName evidence="3">Glycosyltransferase involved in cell wall biosynthesis</fullName>
    </submittedName>
</protein>
<dbReference type="AlphaFoldDB" id="A0A7W9W574"/>
<dbReference type="PANTHER" id="PTHR43685:SF2">
    <property type="entry name" value="GLYCOSYLTRANSFERASE 2-LIKE DOMAIN-CONTAINING PROTEIN"/>
    <property type="match status" value="1"/>
</dbReference>
<keyword evidence="1" id="KW-0812">Transmembrane</keyword>
<name>A0A7W9W574_ARMRO</name>
<evidence type="ECO:0000256" key="1">
    <source>
        <dbReference type="SAM" id="Phobius"/>
    </source>
</evidence>
<reference evidence="3 4" key="1">
    <citation type="submission" date="2020-08" db="EMBL/GenBank/DDBJ databases">
        <title>Genomic Encyclopedia of Type Strains, Phase IV (KMG-IV): sequencing the most valuable type-strain genomes for metagenomic binning, comparative biology and taxonomic classification.</title>
        <authorList>
            <person name="Goeker M."/>
        </authorList>
    </citation>
    <scope>NUCLEOTIDE SEQUENCE [LARGE SCALE GENOMIC DNA]</scope>
    <source>
        <strain evidence="3 4">DSM 23562</strain>
    </source>
</reference>
<dbReference type="GO" id="GO:0016740">
    <property type="term" value="F:transferase activity"/>
    <property type="evidence" value="ECO:0007669"/>
    <property type="project" value="UniProtKB-KW"/>
</dbReference>
<keyword evidence="1" id="KW-0472">Membrane</keyword>
<accession>A0A7W9W574</accession>